<evidence type="ECO:0000313" key="12">
    <source>
        <dbReference type="Proteomes" id="UP001589870"/>
    </source>
</evidence>
<keyword evidence="12" id="KW-1185">Reference proteome</keyword>
<feature type="transmembrane region" description="Helical" evidence="9">
    <location>
        <begin position="85"/>
        <end position="108"/>
    </location>
</feature>
<evidence type="ECO:0000256" key="7">
    <source>
        <dbReference type="ARBA" id="ARBA00022840"/>
    </source>
</evidence>
<reference evidence="11 12" key="1">
    <citation type="submission" date="2024-09" db="EMBL/GenBank/DDBJ databases">
        <authorList>
            <person name="Sun Q."/>
            <person name="Mori K."/>
        </authorList>
    </citation>
    <scope>NUCLEOTIDE SEQUENCE [LARGE SCALE GENOMIC DNA]</scope>
    <source>
        <strain evidence="11 12">TBRC 1851</strain>
    </source>
</reference>
<feature type="transmembrane region" description="Helical" evidence="9">
    <location>
        <begin position="57"/>
        <end position="78"/>
    </location>
</feature>
<keyword evidence="9" id="KW-0812">Transmembrane</keyword>
<sequence length="701" mass="73605">MDDATVAGPIGAERPPTVRWLLPGLARVISLIDVVLLLSAGTLWITGRVPLRELVDAYLLGDAAIGVSFAVCGAIVATRVPGNRLGWLMLGGGTLYLIAAAVGSMAYARIAGGDGGAVSRVLAIVFSTVWMPAIAIGLPLVVQTFPTGRPLGRVGRWFAVVTMFVGVTATLGWVTSPDLLAGIELDDPGPLLPARVADDLAVMLGPMLAVAGVVVLASSAVPLVRLVRHRGEQRLQMLWLVWAGAVVILVNTPGFVGSAPPAPVPLLTFPLIPAAMTIAILRYRLYGIRVLINRTLVYTLLTGVLLGLYVALSIGIGQLAQPGPLPQVIATGAVAVAFSPVRSGLQATVDRLFFGDRTRPYAALVRLGRQLETPMAPGAVLPAIASVVATSLRLPYVRVAAGREGGPYRVVEHGSPGGSLVELPLSHRGEPVGTLTVALPPRQLTLDDGRAALLEDLRRQAGPAVHAVVLTEDLMRSRERTVAALEEERRRIRRDLHDGIGPVLTGSALKADAARGLLGDDQTGARQLLDEVVRDSRSAIDEIRRLVYGLRPPAIDDLGLVGALRQHAETLAVTTRTATTLTTATRTTATRTTATRITVTAPAPVPSLPAAVEVAAYRIATEAITNVLRHADAGHAEILVYADGLLHIEVNDDGRSGTGPWRRGVGLTSMRERAEELGGGCEAGPTPDGGRVHAALPLELP</sequence>
<keyword evidence="6 11" id="KW-0418">Kinase</keyword>
<gene>
    <name evidence="11" type="ORF">ACFHYQ_15225</name>
</gene>
<evidence type="ECO:0000259" key="10">
    <source>
        <dbReference type="Pfam" id="PF07730"/>
    </source>
</evidence>
<evidence type="ECO:0000256" key="1">
    <source>
        <dbReference type="ARBA" id="ARBA00000085"/>
    </source>
</evidence>
<keyword evidence="9" id="KW-0472">Membrane</keyword>
<dbReference type="EC" id="2.7.13.3" evidence="2"/>
<feature type="transmembrane region" description="Helical" evidence="9">
    <location>
        <begin position="236"/>
        <end position="256"/>
    </location>
</feature>
<keyword evidence="5" id="KW-0547">Nucleotide-binding</keyword>
<feature type="transmembrane region" description="Helical" evidence="9">
    <location>
        <begin position="295"/>
        <end position="316"/>
    </location>
</feature>
<proteinExistence type="predicted"/>
<comment type="catalytic activity">
    <reaction evidence="1">
        <text>ATP + protein L-histidine = ADP + protein N-phospho-L-histidine.</text>
        <dbReference type="EC" id="2.7.13.3"/>
    </reaction>
</comment>
<organism evidence="11 12">
    <name type="scientific">Sphaerimonospora cavernae</name>
    <dbReference type="NCBI Taxonomy" id="1740611"/>
    <lineage>
        <taxon>Bacteria</taxon>
        <taxon>Bacillati</taxon>
        <taxon>Actinomycetota</taxon>
        <taxon>Actinomycetes</taxon>
        <taxon>Streptosporangiales</taxon>
        <taxon>Streptosporangiaceae</taxon>
        <taxon>Sphaerimonospora</taxon>
    </lineage>
</organism>
<feature type="transmembrane region" description="Helical" evidence="9">
    <location>
        <begin position="120"/>
        <end position="142"/>
    </location>
</feature>
<keyword evidence="7" id="KW-0067">ATP-binding</keyword>
<dbReference type="PANTHER" id="PTHR24421:SF10">
    <property type="entry name" value="NITRATE_NITRITE SENSOR PROTEIN NARQ"/>
    <property type="match status" value="1"/>
</dbReference>
<evidence type="ECO:0000313" key="11">
    <source>
        <dbReference type="EMBL" id="MFC0863653.1"/>
    </source>
</evidence>
<dbReference type="Gene3D" id="3.30.565.10">
    <property type="entry name" value="Histidine kinase-like ATPase, C-terminal domain"/>
    <property type="match status" value="1"/>
</dbReference>
<feature type="transmembrane region" description="Helical" evidence="9">
    <location>
        <begin position="262"/>
        <end position="283"/>
    </location>
</feature>
<dbReference type="Proteomes" id="UP001589870">
    <property type="component" value="Unassembled WGS sequence"/>
</dbReference>
<dbReference type="Gene3D" id="1.20.5.1930">
    <property type="match status" value="1"/>
</dbReference>
<evidence type="ECO:0000256" key="5">
    <source>
        <dbReference type="ARBA" id="ARBA00022741"/>
    </source>
</evidence>
<feature type="transmembrane region" description="Helical" evidence="9">
    <location>
        <begin position="154"/>
        <end position="174"/>
    </location>
</feature>
<dbReference type="InterPro" id="IPR011712">
    <property type="entry name" value="Sig_transdc_His_kin_sub3_dim/P"/>
</dbReference>
<dbReference type="PANTHER" id="PTHR24421">
    <property type="entry name" value="NITRATE/NITRITE SENSOR PROTEIN NARX-RELATED"/>
    <property type="match status" value="1"/>
</dbReference>
<dbReference type="RefSeq" id="WP_394301794.1">
    <property type="nucleotide sequence ID" value="NZ_JBHMQT010000033.1"/>
</dbReference>
<evidence type="ECO:0000256" key="6">
    <source>
        <dbReference type="ARBA" id="ARBA00022777"/>
    </source>
</evidence>
<dbReference type="Pfam" id="PF07730">
    <property type="entry name" value="HisKA_3"/>
    <property type="match status" value="1"/>
</dbReference>
<dbReference type="GO" id="GO:0016301">
    <property type="term" value="F:kinase activity"/>
    <property type="evidence" value="ECO:0007669"/>
    <property type="project" value="UniProtKB-KW"/>
</dbReference>
<dbReference type="CDD" id="cd16917">
    <property type="entry name" value="HATPase_UhpB-NarQ-NarX-like"/>
    <property type="match status" value="1"/>
</dbReference>
<evidence type="ECO:0000256" key="8">
    <source>
        <dbReference type="ARBA" id="ARBA00023012"/>
    </source>
</evidence>
<dbReference type="InterPro" id="IPR050482">
    <property type="entry name" value="Sensor_HK_TwoCompSys"/>
</dbReference>
<keyword evidence="9" id="KW-1133">Transmembrane helix</keyword>
<evidence type="ECO:0000256" key="3">
    <source>
        <dbReference type="ARBA" id="ARBA00022553"/>
    </source>
</evidence>
<protein>
    <recommendedName>
        <fullName evidence="2">histidine kinase</fullName>
        <ecNumber evidence="2">2.7.13.3</ecNumber>
    </recommendedName>
</protein>
<comment type="caution">
    <text evidence="11">The sequence shown here is derived from an EMBL/GenBank/DDBJ whole genome shotgun (WGS) entry which is preliminary data.</text>
</comment>
<accession>A0ABV6U5C9</accession>
<feature type="transmembrane region" description="Helical" evidence="9">
    <location>
        <begin position="24"/>
        <end position="45"/>
    </location>
</feature>
<keyword evidence="3" id="KW-0597">Phosphoprotein</keyword>
<evidence type="ECO:0000256" key="9">
    <source>
        <dbReference type="SAM" id="Phobius"/>
    </source>
</evidence>
<feature type="domain" description="Signal transduction histidine kinase subgroup 3 dimerisation and phosphoacceptor" evidence="10">
    <location>
        <begin position="488"/>
        <end position="553"/>
    </location>
</feature>
<dbReference type="EMBL" id="JBHMQT010000033">
    <property type="protein sequence ID" value="MFC0863653.1"/>
    <property type="molecule type" value="Genomic_DNA"/>
</dbReference>
<name>A0ABV6U5C9_9ACTN</name>
<feature type="transmembrane region" description="Helical" evidence="9">
    <location>
        <begin position="200"/>
        <end position="224"/>
    </location>
</feature>
<dbReference type="SUPFAM" id="SSF55874">
    <property type="entry name" value="ATPase domain of HSP90 chaperone/DNA topoisomerase II/histidine kinase"/>
    <property type="match status" value="1"/>
</dbReference>
<evidence type="ECO:0000256" key="2">
    <source>
        <dbReference type="ARBA" id="ARBA00012438"/>
    </source>
</evidence>
<dbReference type="InterPro" id="IPR036890">
    <property type="entry name" value="HATPase_C_sf"/>
</dbReference>
<keyword evidence="4" id="KW-0808">Transferase</keyword>
<evidence type="ECO:0000256" key="4">
    <source>
        <dbReference type="ARBA" id="ARBA00022679"/>
    </source>
</evidence>
<keyword evidence="8" id="KW-0902">Two-component regulatory system</keyword>